<proteinExistence type="predicted"/>
<organism evidence="2 3">
    <name type="scientific">Rhizobium lemnae</name>
    <dbReference type="NCBI Taxonomy" id="1214924"/>
    <lineage>
        <taxon>Bacteria</taxon>
        <taxon>Pseudomonadati</taxon>
        <taxon>Pseudomonadota</taxon>
        <taxon>Alphaproteobacteria</taxon>
        <taxon>Hyphomicrobiales</taxon>
        <taxon>Rhizobiaceae</taxon>
        <taxon>Rhizobium/Agrobacterium group</taxon>
        <taxon>Rhizobium</taxon>
    </lineage>
</organism>
<evidence type="ECO:0000313" key="3">
    <source>
        <dbReference type="Proteomes" id="UP001595697"/>
    </source>
</evidence>
<reference evidence="3" key="1">
    <citation type="journal article" date="2019" name="Int. J. Syst. Evol. Microbiol.">
        <title>The Global Catalogue of Microorganisms (GCM) 10K type strain sequencing project: providing services to taxonomists for standard genome sequencing and annotation.</title>
        <authorList>
            <consortium name="The Broad Institute Genomics Platform"/>
            <consortium name="The Broad Institute Genome Sequencing Center for Infectious Disease"/>
            <person name="Wu L."/>
            <person name="Ma J."/>
        </authorList>
    </citation>
    <scope>NUCLEOTIDE SEQUENCE [LARGE SCALE GENOMIC DNA]</scope>
    <source>
        <strain evidence="3">TBRC 5781</strain>
    </source>
</reference>
<comment type="caution">
    <text evidence="2">The sequence shown here is derived from an EMBL/GenBank/DDBJ whole genome shotgun (WGS) entry which is preliminary data.</text>
</comment>
<evidence type="ECO:0000259" key="1">
    <source>
        <dbReference type="Pfam" id="PF10124"/>
    </source>
</evidence>
<dbReference type="InterPro" id="IPR018774">
    <property type="entry name" value="Phage_Mu_GpT"/>
</dbReference>
<sequence length="296" mass="33500">MLISNENLDLVFKGFKTIYTESFDATQSYKDTLAMTVSSNTSEEQYGWLGQFPDLREWVGDRQIKELAAHGFSIKNKKFESTVKVKRDDISDDKVGIYKPMVQEMGRVTKIHPDKQLFSLLSSGFSTTCFDGQNFFDTDHPYARTEMVTESVSNMQAGTESPWFLLDLSKAMKPMIWQEREKYEFQSITDPHDSRVFMTDDYVYGIRARVNCGFGLWQLAFGSKQELTAANYAAARQQMAAFAGDRGQKLGITPTHLVVPATLEARARTLLLSDQIEGSSNIWKGTADLIVTPWLS</sequence>
<dbReference type="Pfam" id="PF10124">
    <property type="entry name" value="Mu-like_gpT"/>
    <property type="match status" value="1"/>
</dbReference>
<dbReference type="EMBL" id="JBHSBD010000016">
    <property type="protein sequence ID" value="MFC3967472.1"/>
    <property type="molecule type" value="Genomic_DNA"/>
</dbReference>
<gene>
    <name evidence="2" type="ORF">ACFOVS_04885</name>
</gene>
<dbReference type="RefSeq" id="WP_247259313.1">
    <property type="nucleotide sequence ID" value="NZ_JALJQZ010000002.1"/>
</dbReference>
<dbReference type="Proteomes" id="UP001595697">
    <property type="component" value="Unassembled WGS sequence"/>
</dbReference>
<name>A0ABV8E6T5_9HYPH</name>
<protein>
    <submittedName>
        <fullName evidence="2">Mu-like prophage major head subunit gpT family protein</fullName>
    </submittedName>
</protein>
<feature type="domain" description="Bacteriophage Mu GpT" evidence="1">
    <location>
        <begin position="9"/>
        <end position="295"/>
    </location>
</feature>
<evidence type="ECO:0000313" key="2">
    <source>
        <dbReference type="EMBL" id="MFC3967472.1"/>
    </source>
</evidence>
<keyword evidence="3" id="KW-1185">Reference proteome</keyword>
<accession>A0ABV8E6T5</accession>